<dbReference type="AlphaFoldDB" id="A0A5D3DY27"/>
<proteinExistence type="predicted"/>
<name>A0A5D3DY27_CUCMM</name>
<evidence type="ECO:0000313" key="1">
    <source>
        <dbReference type="EMBL" id="TYK28633.1"/>
    </source>
</evidence>
<gene>
    <name evidence="1" type="ORF">E5676_scaffold2030G00590</name>
</gene>
<comment type="caution">
    <text evidence="1">The sequence shown here is derived from an EMBL/GenBank/DDBJ whole genome shotgun (WGS) entry which is preliminary data.</text>
</comment>
<accession>A0A5D3DY27</accession>
<organism evidence="1 2">
    <name type="scientific">Cucumis melo var. makuwa</name>
    <name type="common">Oriental melon</name>
    <dbReference type="NCBI Taxonomy" id="1194695"/>
    <lineage>
        <taxon>Eukaryota</taxon>
        <taxon>Viridiplantae</taxon>
        <taxon>Streptophyta</taxon>
        <taxon>Embryophyta</taxon>
        <taxon>Tracheophyta</taxon>
        <taxon>Spermatophyta</taxon>
        <taxon>Magnoliopsida</taxon>
        <taxon>eudicotyledons</taxon>
        <taxon>Gunneridae</taxon>
        <taxon>Pentapetalae</taxon>
        <taxon>rosids</taxon>
        <taxon>fabids</taxon>
        <taxon>Cucurbitales</taxon>
        <taxon>Cucurbitaceae</taxon>
        <taxon>Benincaseae</taxon>
        <taxon>Cucumis</taxon>
    </lineage>
</organism>
<sequence length="235" mass="26615">MSEESNCILEFIETTSSTVFDLDPHFIVLPTNQVSWNTDYRGNLLKEIESLTSQRTLVQDSEFTQDQEMENSIDPCIDNKMSENDRFDVALPENMEENNSGEIDLYTSWMLKMLSEWRPSGCVYMSLRLDLKSSLVIKAMSLGIFEEICLQKVLFDLHQECETPIKLFCANKATISIANNPTQHDTTKHVADVLTKGLRRGNFDFGVIKLDFIDIYVPTGGSVRVSGLDLLGDLP</sequence>
<dbReference type="EMBL" id="SSTD01002097">
    <property type="protein sequence ID" value="TYK28633.1"/>
    <property type="molecule type" value="Genomic_DNA"/>
</dbReference>
<dbReference type="Proteomes" id="UP000321947">
    <property type="component" value="Unassembled WGS sequence"/>
</dbReference>
<reference evidence="1 2" key="1">
    <citation type="submission" date="2019-08" db="EMBL/GenBank/DDBJ databases">
        <title>Draft genome sequences of two oriental melons (Cucumis melo L. var makuwa).</title>
        <authorList>
            <person name="Kwon S.-Y."/>
        </authorList>
    </citation>
    <scope>NUCLEOTIDE SEQUENCE [LARGE SCALE GENOMIC DNA]</scope>
    <source>
        <strain evidence="2">cv. Chang Bougi</strain>
        <tissue evidence="1">Leaf</tissue>
    </source>
</reference>
<protein>
    <submittedName>
        <fullName evidence="1">D-xylose-proton symporter-like 2 isoform X2</fullName>
    </submittedName>
</protein>
<evidence type="ECO:0000313" key="2">
    <source>
        <dbReference type="Proteomes" id="UP000321947"/>
    </source>
</evidence>